<feature type="transmembrane region" description="Helical" evidence="1">
    <location>
        <begin position="12"/>
        <end position="33"/>
    </location>
</feature>
<gene>
    <name evidence="2" type="ORF">BA062_07350</name>
</gene>
<keyword evidence="3" id="KW-1185">Reference proteome</keyword>
<dbReference type="RefSeq" id="WP_110335346.1">
    <property type="nucleotide sequence ID" value="NZ_MASU01000005.1"/>
</dbReference>
<keyword evidence="1" id="KW-1133">Transmembrane helix</keyword>
<keyword evidence="1" id="KW-0812">Transmembrane</keyword>
<dbReference type="AlphaFoldDB" id="A0A318LPS7"/>
<evidence type="ECO:0000313" key="3">
    <source>
        <dbReference type="Proteomes" id="UP000247892"/>
    </source>
</evidence>
<dbReference type="Proteomes" id="UP000247892">
    <property type="component" value="Unassembled WGS sequence"/>
</dbReference>
<proteinExistence type="predicted"/>
<name>A0A318LPS7_9PSEU</name>
<feature type="transmembrane region" description="Helical" evidence="1">
    <location>
        <begin position="63"/>
        <end position="83"/>
    </location>
</feature>
<keyword evidence="1" id="KW-0472">Membrane</keyword>
<feature type="transmembrane region" description="Helical" evidence="1">
    <location>
        <begin position="39"/>
        <end position="56"/>
    </location>
</feature>
<reference evidence="2 3" key="1">
    <citation type="submission" date="2016-07" db="EMBL/GenBank/DDBJ databases">
        <title>Draft genome sequence of Prauserella sp. YIM 121212, isolated from alkaline soil.</title>
        <authorList>
            <person name="Ruckert C."/>
            <person name="Albersmeier A."/>
            <person name="Jiang C.-L."/>
            <person name="Jiang Y."/>
            <person name="Kalinowski J."/>
            <person name="Schneider O."/>
            <person name="Winkler A."/>
            <person name="Zotchev S.B."/>
        </authorList>
    </citation>
    <scope>NUCLEOTIDE SEQUENCE [LARGE SCALE GENOMIC DNA]</scope>
    <source>
        <strain evidence="2 3">YIM 121212</strain>
    </source>
</reference>
<evidence type="ECO:0000313" key="2">
    <source>
        <dbReference type="EMBL" id="PXY35354.1"/>
    </source>
</evidence>
<evidence type="ECO:0000256" key="1">
    <source>
        <dbReference type="SAM" id="Phobius"/>
    </source>
</evidence>
<accession>A0A318LPS7</accession>
<organism evidence="2 3">
    <name type="scientific">Prauserella flavalba</name>
    <dbReference type="NCBI Taxonomy" id="1477506"/>
    <lineage>
        <taxon>Bacteria</taxon>
        <taxon>Bacillati</taxon>
        <taxon>Actinomycetota</taxon>
        <taxon>Actinomycetes</taxon>
        <taxon>Pseudonocardiales</taxon>
        <taxon>Pseudonocardiaceae</taxon>
        <taxon>Prauserella</taxon>
    </lineage>
</organism>
<comment type="caution">
    <text evidence="2">The sequence shown here is derived from an EMBL/GenBank/DDBJ whole genome shotgun (WGS) entry which is preliminary data.</text>
</comment>
<sequence>MDALRHHRLAVVLLLAHLGLLVGVLLWAALHPLATVNDTAWVLLTLEIVLIIAVVAGRSRPCLSALLVLDVLCFAVYAVPVVVQGAMSPLLAAFLAHAGARLLIVLSAPVRRLVAGAAERGHPASSTTPSSSA</sequence>
<dbReference type="EMBL" id="MASU01000005">
    <property type="protein sequence ID" value="PXY35354.1"/>
    <property type="molecule type" value="Genomic_DNA"/>
</dbReference>
<protein>
    <submittedName>
        <fullName evidence="2">Uncharacterized protein</fullName>
    </submittedName>
</protein>